<feature type="compositionally biased region" description="Basic and acidic residues" evidence="1">
    <location>
        <begin position="48"/>
        <end position="60"/>
    </location>
</feature>
<dbReference type="Proteomes" id="UP001162640">
    <property type="component" value="Unassembled WGS sequence"/>
</dbReference>
<accession>A0A9W7AXV6</accession>
<feature type="region of interest" description="Disordered" evidence="1">
    <location>
        <begin position="41"/>
        <end position="91"/>
    </location>
</feature>
<dbReference type="EMBL" id="BLQM01000241">
    <property type="protein sequence ID" value="GMH77955.1"/>
    <property type="molecule type" value="Genomic_DNA"/>
</dbReference>
<evidence type="ECO:0000313" key="3">
    <source>
        <dbReference type="Proteomes" id="UP001162640"/>
    </source>
</evidence>
<name>A0A9W7AXV6_9STRA</name>
<sequence>MTFLPPIYTSTSPKQIISENLKSSTLTTTNYRILITGPDKSTVYSKDISNRPDDDRKGGDGFDSLSKLGTKNKKENREEATDSGDYEVSPRLVCDRSENAILSVIQKQPDF</sequence>
<gene>
    <name evidence="2" type="ORF">TL16_g07600</name>
</gene>
<evidence type="ECO:0000256" key="1">
    <source>
        <dbReference type="SAM" id="MobiDB-lite"/>
    </source>
</evidence>
<comment type="caution">
    <text evidence="2">The sequence shown here is derived from an EMBL/GenBank/DDBJ whole genome shotgun (WGS) entry which is preliminary data.</text>
</comment>
<proteinExistence type="predicted"/>
<evidence type="ECO:0000313" key="2">
    <source>
        <dbReference type="EMBL" id="GMH77955.1"/>
    </source>
</evidence>
<reference evidence="3" key="1">
    <citation type="journal article" date="2023" name="Commun. Biol.">
        <title>Genome analysis of Parmales, the sister group of diatoms, reveals the evolutionary specialization of diatoms from phago-mixotrophs to photoautotrophs.</title>
        <authorList>
            <person name="Ban H."/>
            <person name="Sato S."/>
            <person name="Yoshikawa S."/>
            <person name="Yamada K."/>
            <person name="Nakamura Y."/>
            <person name="Ichinomiya M."/>
            <person name="Sato N."/>
            <person name="Blanc-Mathieu R."/>
            <person name="Endo H."/>
            <person name="Kuwata A."/>
            <person name="Ogata H."/>
        </authorList>
    </citation>
    <scope>NUCLEOTIDE SEQUENCE [LARGE SCALE GENOMIC DNA]</scope>
</reference>
<organism evidence="2 3">
    <name type="scientific">Triparma laevis f. inornata</name>
    <dbReference type="NCBI Taxonomy" id="1714386"/>
    <lineage>
        <taxon>Eukaryota</taxon>
        <taxon>Sar</taxon>
        <taxon>Stramenopiles</taxon>
        <taxon>Ochrophyta</taxon>
        <taxon>Bolidophyceae</taxon>
        <taxon>Parmales</taxon>
        <taxon>Triparmaceae</taxon>
        <taxon>Triparma</taxon>
    </lineage>
</organism>
<dbReference type="AlphaFoldDB" id="A0A9W7AXV6"/>
<protein>
    <submittedName>
        <fullName evidence="2">Uncharacterized protein</fullName>
    </submittedName>
</protein>